<sequence>MEVYLSTKIKVEFTGSRFTCFPGEITQLFINVCRLLDWVTHLALQQPLARCKREQLHTCNGLNCPSEEAMLEEIREKEATPLQYRCSTREASLQVDLIPYMEQLAGIVGCMPSPAGKYG</sequence>
<proteinExistence type="predicted"/>
<organism evidence="1 2">
    <name type="scientific">Strongylus vulgaris</name>
    <name type="common">Blood worm</name>
    <dbReference type="NCBI Taxonomy" id="40348"/>
    <lineage>
        <taxon>Eukaryota</taxon>
        <taxon>Metazoa</taxon>
        <taxon>Ecdysozoa</taxon>
        <taxon>Nematoda</taxon>
        <taxon>Chromadorea</taxon>
        <taxon>Rhabditida</taxon>
        <taxon>Rhabditina</taxon>
        <taxon>Rhabditomorpha</taxon>
        <taxon>Strongyloidea</taxon>
        <taxon>Strongylidae</taxon>
        <taxon>Strongylus</taxon>
    </lineage>
</organism>
<dbReference type="EMBL" id="UYYB01028089">
    <property type="protein sequence ID" value="VDM72957.1"/>
    <property type="molecule type" value="Genomic_DNA"/>
</dbReference>
<reference evidence="1 2" key="1">
    <citation type="submission" date="2018-11" db="EMBL/GenBank/DDBJ databases">
        <authorList>
            <consortium name="Pathogen Informatics"/>
        </authorList>
    </citation>
    <scope>NUCLEOTIDE SEQUENCE [LARGE SCALE GENOMIC DNA]</scope>
</reference>
<keyword evidence="2" id="KW-1185">Reference proteome</keyword>
<name>A0A3P7J9X0_STRVU</name>
<protein>
    <submittedName>
        <fullName evidence="1">Uncharacterized protein</fullName>
    </submittedName>
</protein>
<gene>
    <name evidence="1" type="ORF">SVUK_LOCUS7955</name>
</gene>
<accession>A0A3P7J9X0</accession>
<dbReference type="Proteomes" id="UP000270094">
    <property type="component" value="Unassembled WGS sequence"/>
</dbReference>
<evidence type="ECO:0000313" key="1">
    <source>
        <dbReference type="EMBL" id="VDM72957.1"/>
    </source>
</evidence>
<evidence type="ECO:0000313" key="2">
    <source>
        <dbReference type="Proteomes" id="UP000270094"/>
    </source>
</evidence>
<dbReference type="AlphaFoldDB" id="A0A3P7J9X0"/>